<gene>
    <name evidence="11" type="ORF">SAMN02745784_02044</name>
</gene>
<evidence type="ECO:0000256" key="7">
    <source>
        <dbReference type="ARBA" id="ARBA00023136"/>
    </source>
</evidence>
<evidence type="ECO:0000256" key="9">
    <source>
        <dbReference type="SAM" id="Phobius"/>
    </source>
</evidence>
<evidence type="ECO:0000313" key="11">
    <source>
        <dbReference type="EMBL" id="SHE85862.1"/>
    </source>
</evidence>
<feature type="transmembrane region" description="Helical" evidence="9">
    <location>
        <begin position="9"/>
        <end position="31"/>
    </location>
</feature>
<protein>
    <submittedName>
        <fullName evidence="11">Na+:H+ antiporter, NhaC family</fullName>
    </submittedName>
</protein>
<accession>A0A1M4WY21</accession>
<feature type="transmembrane region" description="Helical" evidence="9">
    <location>
        <begin position="436"/>
        <end position="453"/>
    </location>
</feature>
<keyword evidence="2" id="KW-0813">Transport</keyword>
<dbReference type="PANTHER" id="PTHR33451:SF3">
    <property type="entry name" value="MALATE-2H(+)_NA(+)-LACTATE ANTIPORTER"/>
    <property type="match status" value="1"/>
</dbReference>
<dbReference type="InterPro" id="IPR004770">
    <property type="entry name" value="Na/H_antiport_NhaC"/>
</dbReference>
<sequence length="473" mass="50339">MKKTARKPYLWEALLSFIFLIIIMGVSISFYEANPHIPMLIGTLFASLIAIKIGFNWNEIQKAMFDGIYQALQAVIILAIIGVLIGLWLLSGVVPNMIYYGLGILKPGIFLVATVLICSITSLATGTSWGTAGTIGIALIGIAKGLGIPVPVAAGAIISGAYFGDKMSPLSDTTNLAPAVSGTDVFTHVKNMVPSTLTSYGITLVIFLIMGFKYGGGGVDISGINAIREGISSSFNISPLLLIPPIAVIVSIAFKVPAIPGITIGIVLGGILGVIMQGAHLGDLLTAAYSGFKSETGIEMIDELLSAGGLEGMMYSISLTIIAMMFGGIMEKTGQLEVIVGSMLKRVKRIGSLVTMTIFTCVVSNATMPEQYISIVVPGRMYANSYREKGLHPKVLSNTLESAGTLTSALIPWNTCGAFLYSILGVTAFEYGRYAFFNYLTPIIVIIFAYLGLNLPKIEDDPDTVIGFEKERI</sequence>
<comment type="similarity">
    <text evidence="8">Belongs to the NhaC Na(+)/H(+) (TC 2.A.35) antiporter family.</text>
</comment>
<keyword evidence="3" id="KW-0050">Antiport</keyword>
<feature type="transmembrane region" description="Helical" evidence="9">
    <location>
        <begin position="312"/>
        <end position="330"/>
    </location>
</feature>
<keyword evidence="12" id="KW-1185">Reference proteome</keyword>
<dbReference type="PANTHER" id="PTHR33451">
    <property type="entry name" value="MALATE-2H(+)/NA(+)-LACTATE ANTIPORTER"/>
    <property type="match status" value="1"/>
</dbReference>
<dbReference type="GO" id="GO:0005886">
    <property type="term" value="C:plasma membrane"/>
    <property type="evidence" value="ECO:0007669"/>
    <property type="project" value="UniProtKB-SubCell"/>
</dbReference>
<dbReference type="Pfam" id="PF03553">
    <property type="entry name" value="Na_H_antiporter"/>
    <property type="match status" value="1"/>
</dbReference>
<dbReference type="NCBIfam" id="TIGR00931">
    <property type="entry name" value="antiport_nhaC"/>
    <property type="match status" value="1"/>
</dbReference>
<dbReference type="InterPro" id="IPR018461">
    <property type="entry name" value="Na/H_Antiport_NhaC-like_C"/>
</dbReference>
<feature type="transmembrane region" description="Helical" evidence="9">
    <location>
        <begin position="410"/>
        <end position="429"/>
    </location>
</feature>
<evidence type="ECO:0000256" key="4">
    <source>
        <dbReference type="ARBA" id="ARBA00022475"/>
    </source>
</evidence>
<keyword evidence="6 9" id="KW-1133">Transmembrane helix</keyword>
<reference evidence="12" key="1">
    <citation type="submission" date="2016-11" db="EMBL/GenBank/DDBJ databases">
        <authorList>
            <person name="Varghese N."/>
            <person name="Submissions S."/>
        </authorList>
    </citation>
    <scope>NUCLEOTIDE SEQUENCE [LARGE SCALE GENOMIC DNA]</scope>
    <source>
        <strain evidence="12">DSM 18095</strain>
    </source>
</reference>
<feature type="transmembrane region" description="Helical" evidence="9">
    <location>
        <begin position="67"/>
        <end position="91"/>
    </location>
</feature>
<dbReference type="Proteomes" id="UP000184114">
    <property type="component" value="Unassembled WGS sequence"/>
</dbReference>
<evidence type="ECO:0000256" key="6">
    <source>
        <dbReference type="ARBA" id="ARBA00022989"/>
    </source>
</evidence>
<feature type="transmembrane region" description="Helical" evidence="9">
    <location>
        <begin position="350"/>
        <end position="368"/>
    </location>
</feature>
<evidence type="ECO:0000256" key="8">
    <source>
        <dbReference type="ARBA" id="ARBA00038435"/>
    </source>
</evidence>
<evidence type="ECO:0000256" key="3">
    <source>
        <dbReference type="ARBA" id="ARBA00022449"/>
    </source>
</evidence>
<feature type="transmembrane region" description="Helical" evidence="9">
    <location>
        <begin position="266"/>
        <end position="292"/>
    </location>
</feature>
<evidence type="ECO:0000256" key="5">
    <source>
        <dbReference type="ARBA" id="ARBA00022692"/>
    </source>
</evidence>
<dbReference type="EMBL" id="FQTY01000008">
    <property type="protein sequence ID" value="SHE85862.1"/>
    <property type="molecule type" value="Genomic_DNA"/>
</dbReference>
<dbReference type="STRING" id="1123404.SAMN02745784_02044"/>
<name>A0A1M4WY21_9FIRM</name>
<feature type="domain" description="Na+/H+ antiporter NhaC-like C-terminal" evidence="10">
    <location>
        <begin position="160"/>
        <end position="453"/>
    </location>
</feature>
<feature type="transmembrane region" description="Helical" evidence="9">
    <location>
        <begin position="197"/>
        <end position="215"/>
    </location>
</feature>
<organism evidence="11 12">
    <name type="scientific">Tissierella praeacuta DSM 18095</name>
    <dbReference type="NCBI Taxonomy" id="1123404"/>
    <lineage>
        <taxon>Bacteria</taxon>
        <taxon>Bacillati</taxon>
        <taxon>Bacillota</taxon>
        <taxon>Tissierellia</taxon>
        <taxon>Tissierellales</taxon>
        <taxon>Tissierellaceae</taxon>
        <taxon>Tissierella</taxon>
    </lineage>
</organism>
<keyword evidence="5 9" id="KW-0812">Transmembrane</keyword>
<dbReference type="GO" id="GO:0015297">
    <property type="term" value="F:antiporter activity"/>
    <property type="evidence" value="ECO:0007669"/>
    <property type="project" value="UniProtKB-KW"/>
</dbReference>
<evidence type="ECO:0000313" key="12">
    <source>
        <dbReference type="Proteomes" id="UP000184114"/>
    </source>
</evidence>
<proteinExistence type="inferred from homology"/>
<evidence type="ECO:0000256" key="2">
    <source>
        <dbReference type="ARBA" id="ARBA00022448"/>
    </source>
</evidence>
<dbReference type="AlphaFoldDB" id="A0A1M4WY21"/>
<feature type="transmembrane region" description="Helical" evidence="9">
    <location>
        <begin position="37"/>
        <end position="55"/>
    </location>
</feature>
<dbReference type="GeneID" id="90994435"/>
<comment type="subcellular location">
    <subcellularLocation>
        <location evidence="1">Cell membrane</location>
        <topology evidence="1">Multi-pass membrane protein</topology>
    </subcellularLocation>
</comment>
<dbReference type="RefSeq" id="WP_072976071.1">
    <property type="nucleotide sequence ID" value="NZ_FQTY01000008.1"/>
</dbReference>
<dbReference type="InterPro" id="IPR052180">
    <property type="entry name" value="NhaC_Na-H+_Antiporter"/>
</dbReference>
<evidence type="ECO:0000256" key="1">
    <source>
        <dbReference type="ARBA" id="ARBA00004651"/>
    </source>
</evidence>
<evidence type="ECO:0000259" key="10">
    <source>
        <dbReference type="Pfam" id="PF03553"/>
    </source>
</evidence>
<keyword evidence="7 9" id="KW-0472">Membrane</keyword>
<keyword evidence="4" id="KW-1003">Cell membrane</keyword>